<feature type="transmembrane region" description="Helical" evidence="9">
    <location>
        <begin position="75"/>
        <end position="95"/>
    </location>
</feature>
<keyword evidence="8 9" id="KW-0472">Membrane</keyword>
<dbReference type="HOGENOM" id="CLU_046659_1_0_6"/>
<proteinExistence type="inferred from homology"/>
<comment type="subunit">
    <text evidence="9">The complex is composed of six subunits: RnfA, RnfB, RnfC, RnfD, RnfE and RnfG.</text>
</comment>
<dbReference type="EMBL" id="JPGN01000034">
    <property type="protein sequence ID" value="KFI19961.1"/>
    <property type="molecule type" value="Genomic_DNA"/>
</dbReference>
<name>A0A0E2Z418_9GAMM</name>
<dbReference type="NCBIfam" id="TIGR01948">
    <property type="entry name" value="rnfE"/>
    <property type="match status" value="1"/>
</dbReference>
<keyword evidence="6 9" id="KW-0249">Electron transport</keyword>
<keyword evidence="4 9" id="KW-0812">Transmembrane</keyword>
<dbReference type="AlphaFoldDB" id="A0A0E2Z418"/>
<dbReference type="OrthoDB" id="9782945at2"/>
<sequence>MAPPPVSYSQISRAGLWNNNVALVQLLGLCPLLAVTGTVINGLGLGLATLLTLVASNSLVALIRHWVPKEVRLPVFVLIIASIVTTIELLMNAYFYDLYKVLGIFIPLIVTNCAIIGRAEAFASRQKVGRAFTDGLMMGLGFTLVLMLLGGLREALGQGTLLDQAHLMFGEAARDLKLTLVEDYRGFLLAILPPGAFIGLGLLIALKNMIDRRLAQRTAVQKSYATKPIDVLPERI</sequence>
<dbReference type="InterPro" id="IPR010968">
    <property type="entry name" value="RnfE"/>
</dbReference>
<evidence type="ECO:0000256" key="5">
    <source>
        <dbReference type="ARBA" id="ARBA00022967"/>
    </source>
</evidence>
<dbReference type="PIRSF" id="PIRSF006102">
    <property type="entry name" value="NQR_DE"/>
    <property type="match status" value="1"/>
</dbReference>
<evidence type="ECO:0000256" key="9">
    <source>
        <dbReference type="HAMAP-Rule" id="MF_00478"/>
    </source>
</evidence>
<keyword evidence="2 9" id="KW-0813">Transport</keyword>
<evidence type="ECO:0000313" key="11">
    <source>
        <dbReference type="Proteomes" id="UP000028839"/>
    </source>
</evidence>
<dbReference type="Pfam" id="PF02508">
    <property type="entry name" value="Rnf-Nqr"/>
    <property type="match status" value="1"/>
</dbReference>
<keyword evidence="9" id="KW-1003">Cell membrane</keyword>
<dbReference type="HAMAP" id="MF_00478">
    <property type="entry name" value="RsxE_RnfE"/>
    <property type="match status" value="1"/>
</dbReference>
<evidence type="ECO:0000256" key="6">
    <source>
        <dbReference type="ARBA" id="ARBA00022982"/>
    </source>
</evidence>
<comment type="function">
    <text evidence="9">Part of a membrane-bound complex that couples electron transfer with translocation of ions across the membrane.</text>
</comment>
<feature type="transmembrane region" description="Helical" evidence="9">
    <location>
        <begin position="131"/>
        <end position="152"/>
    </location>
</feature>
<evidence type="ECO:0000256" key="8">
    <source>
        <dbReference type="ARBA" id="ARBA00023136"/>
    </source>
</evidence>
<feature type="transmembrane region" description="Helical" evidence="9">
    <location>
        <begin position="46"/>
        <end position="63"/>
    </location>
</feature>
<dbReference type="GO" id="GO:0012505">
    <property type="term" value="C:endomembrane system"/>
    <property type="evidence" value="ECO:0007669"/>
    <property type="project" value="UniProtKB-SubCell"/>
</dbReference>
<dbReference type="GO" id="GO:0005886">
    <property type="term" value="C:plasma membrane"/>
    <property type="evidence" value="ECO:0007669"/>
    <property type="project" value="UniProtKB-SubCell"/>
</dbReference>
<evidence type="ECO:0000256" key="4">
    <source>
        <dbReference type="ARBA" id="ARBA00022692"/>
    </source>
</evidence>
<keyword evidence="5 9" id="KW-1278">Translocase</keyword>
<evidence type="ECO:0000256" key="1">
    <source>
        <dbReference type="ARBA" id="ARBA00004127"/>
    </source>
</evidence>
<organism evidence="10 11">
    <name type="scientific">Nitrosococcus oceani C-27</name>
    <dbReference type="NCBI Taxonomy" id="314279"/>
    <lineage>
        <taxon>Bacteria</taxon>
        <taxon>Pseudomonadati</taxon>
        <taxon>Pseudomonadota</taxon>
        <taxon>Gammaproteobacteria</taxon>
        <taxon>Chromatiales</taxon>
        <taxon>Chromatiaceae</taxon>
        <taxon>Nitrosococcus</taxon>
    </lineage>
</organism>
<gene>
    <name evidence="9" type="primary">rnfE</name>
    <name evidence="10" type="ORF">IB75_06090</name>
</gene>
<dbReference type="InterPro" id="IPR003667">
    <property type="entry name" value="NqrDE/RnfAE"/>
</dbReference>
<evidence type="ECO:0000256" key="3">
    <source>
        <dbReference type="ARBA" id="ARBA00022519"/>
    </source>
</evidence>
<comment type="subcellular location">
    <subcellularLocation>
        <location evidence="9">Cell inner membrane</location>
        <topology evidence="9">Multi-pass membrane protein</topology>
    </subcellularLocation>
    <subcellularLocation>
        <location evidence="1">Endomembrane system</location>
        <topology evidence="1">Multi-pass membrane protein</topology>
    </subcellularLocation>
</comment>
<comment type="caution">
    <text evidence="10">The sequence shown here is derived from an EMBL/GenBank/DDBJ whole genome shotgun (WGS) entry which is preliminary data.</text>
</comment>
<keyword evidence="7 9" id="KW-1133">Transmembrane helix</keyword>
<dbReference type="NCBIfam" id="NF009070">
    <property type="entry name" value="PRK12405.1"/>
    <property type="match status" value="1"/>
</dbReference>
<feature type="transmembrane region" description="Helical" evidence="9">
    <location>
        <begin position="21"/>
        <end position="40"/>
    </location>
</feature>
<dbReference type="PANTHER" id="PTHR30586">
    <property type="entry name" value="ELECTRON TRANSPORT COMPLEX PROTEIN RNFE"/>
    <property type="match status" value="1"/>
</dbReference>
<reference evidence="10 11" key="1">
    <citation type="submission" date="2014-07" db="EMBL/GenBank/DDBJ databases">
        <title>Comparative analysis of Nitrosococcus oceani genome inventories of strains from Pacific and Atlantic gyres.</title>
        <authorList>
            <person name="Lim C.K."/>
            <person name="Wang L."/>
            <person name="Sayavedra-Soto L.A."/>
            <person name="Klotz M.G."/>
        </authorList>
    </citation>
    <scope>NUCLEOTIDE SEQUENCE [LARGE SCALE GENOMIC DNA]</scope>
    <source>
        <strain evidence="10 11">C-27</strain>
    </source>
</reference>
<dbReference type="EC" id="7.-.-.-" evidence="9"/>
<dbReference type="GO" id="GO:0022900">
    <property type="term" value="P:electron transport chain"/>
    <property type="evidence" value="ECO:0007669"/>
    <property type="project" value="UniProtKB-UniRule"/>
</dbReference>
<dbReference type="PANTHER" id="PTHR30586:SF0">
    <property type="entry name" value="ION-TRANSLOCATING OXIDOREDUCTASE COMPLEX SUBUNIT E"/>
    <property type="match status" value="1"/>
</dbReference>
<protein>
    <recommendedName>
        <fullName evidence="9">Ion-translocating oxidoreductase complex subunit E</fullName>
        <ecNumber evidence="9">7.-.-.-</ecNumber>
    </recommendedName>
    <alternativeName>
        <fullName evidence="9">Rnf electron transport complex subunit E</fullName>
    </alternativeName>
</protein>
<dbReference type="Proteomes" id="UP000028839">
    <property type="component" value="Unassembled WGS sequence"/>
</dbReference>
<feature type="transmembrane region" description="Helical" evidence="9">
    <location>
        <begin position="186"/>
        <end position="206"/>
    </location>
</feature>
<accession>A0A0E2Z418</accession>
<keyword evidence="3 9" id="KW-0997">Cell inner membrane</keyword>
<feature type="transmembrane region" description="Helical" evidence="9">
    <location>
        <begin position="101"/>
        <end position="119"/>
    </location>
</feature>
<evidence type="ECO:0000256" key="7">
    <source>
        <dbReference type="ARBA" id="ARBA00022989"/>
    </source>
</evidence>
<evidence type="ECO:0000313" key="10">
    <source>
        <dbReference type="EMBL" id="KFI19961.1"/>
    </source>
</evidence>
<evidence type="ECO:0000256" key="2">
    <source>
        <dbReference type="ARBA" id="ARBA00022448"/>
    </source>
</evidence>
<comment type="similarity">
    <text evidence="9">Belongs to the NqrDE/RnfAE family.</text>
</comment>